<feature type="transmembrane region" description="Helical" evidence="1">
    <location>
        <begin position="109"/>
        <end position="135"/>
    </location>
</feature>
<keyword evidence="1" id="KW-0812">Transmembrane</keyword>
<dbReference type="Pfam" id="PF07786">
    <property type="entry name" value="HGSNAT_cat"/>
    <property type="match status" value="1"/>
</dbReference>
<feature type="transmembrane region" description="Helical" evidence="1">
    <location>
        <begin position="61"/>
        <end position="88"/>
    </location>
</feature>
<feature type="transmembrane region" description="Helical" evidence="1">
    <location>
        <begin position="147"/>
        <end position="169"/>
    </location>
</feature>
<reference evidence="4 5" key="2">
    <citation type="submission" date="2022-01" db="EMBL/GenBank/DDBJ databases">
        <title>Lysobacter chinensis sp. nov., a bacterium isolated from cow dung compost.</title>
        <authorList>
            <person name="Liu Y."/>
        </authorList>
    </citation>
    <scope>NUCLEOTIDE SEQUENCE [LARGE SCALE GENOMIC DNA]</scope>
    <source>
        <strain evidence="4 5">TLK-CK17</strain>
    </source>
</reference>
<keyword evidence="5" id="KW-1185">Reference proteome</keyword>
<dbReference type="Pfam" id="PF04235">
    <property type="entry name" value="DUF418"/>
    <property type="match status" value="1"/>
</dbReference>
<keyword evidence="1" id="KW-1133">Transmembrane helix</keyword>
<evidence type="ECO:0000313" key="4">
    <source>
        <dbReference type="EMBL" id="MCF7220713.1"/>
    </source>
</evidence>
<dbReference type="Proteomes" id="UP001430796">
    <property type="component" value="Unassembled WGS sequence"/>
</dbReference>
<feature type="transmembrane region" description="Helical" evidence="1">
    <location>
        <begin position="241"/>
        <end position="260"/>
    </location>
</feature>
<proteinExistence type="predicted"/>
<name>A0ABS9HQZ1_9GAMM</name>
<feature type="transmembrane region" description="Helical" evidence="1">
    <location>
        <begin position="352"/>
        <end position="374"/>
    </location>
</feature>
<evidence type="ECO:0000256" key="1">
    <source>
        <dbReference type="SAM" id="Phobius"/>
    </source>
</evidence>
<dbReference type="InterPro" id="IPR052529">
    <property type="entry name" value="Bact_Transport_Assoc"/>
</dbReference>
<organism evidence="4 5">
    <name type="scientific">Marilutibacter chinensis</name>
    <dbReference type="NCBI Taxonomy" id="2912247"/>
    <lineage>
        <taxon>Bacteria</taxon>
        <taxon>Pseudomonadati</taxon>
        <taxon>Pseudomonadota</taxon>
        <taxon>Gammaproteobacteria</taxon>
        <taxon>Lysobacterales</taxon>
        <taxon>Lysobacteraceae</taxon>
        <taxon>Marilutibacter</taxon>
    </lineage>
</organism>
<dbReference type="PANTHER" id="PTHR30590">
    <property type="entry name" value="INNER MEMBRANE PROTEIN"/>
    <property type="match status" value="1"/>
</dbReference>
<dbReference type="InterPro" id="IPR012429">
    <property type="entry name" value="HGSNAT_cat"/>
</dbReference>
<dbReference type="InterPro" id="IPR007349">
    <property type="entry name" value="DUF418"/>
</dbReference>
<evidence type="ECO:0000259" key="3">
    <source>
        <dbReference type="Pfam" id="PF07786"/>
    </source>
</evidence>
<feature type="transmembrane region" description="Helical" evidence="1">
    <location>
        <begin position="327"/>
        <end position="346"/>
    </location>
</feature>
<dbReference type="RefSeq" id="WP_237053064.1">
    <property type="nucleotide sequence ID" value="NZ_JAKJPO010000001.1"/>
</dbReference>
<comment type="caution">
    <text evidence="4">The sequence shown here is derived from an EMBL/GenBank/DDBJ whole genome shotgun (WGS) entry which is preliminary data.</text>
</comment>
<protein>
    <submittedName>
        <fullName evidence="4">DUF418 domain-containing protein</fullName>
    </submittedName>
</protein>
<feature type="transmembrane region" description="Helical" evidence="1">
    <location>
        <begin position="207"/>
        <end position="226"/>
    </location>
</feature>
<dbReference type="PANTHER" id="PTHR30590:SF2">
    <property type="entry name" value="INNER MEMBRANE PROTEIN"/>
    <property type="match status" value="1"/>
</dbReference>
<evidence type="ECO:0000259" key="2">
    <source>
        <dbReference type="Pfam" id="PF04235"/>
    </source>
</evidence>
<accession>A0ABS9HQZ1</accession>
<reference evidence="4 5" key="3">
    <citation type="submission" date="2022-01" db="EMBL/GenBank/DDBJ databases">
        <authorList>
            <person name="Zhou L.Y."/>
        </authorList>
    </citation>
    <scope>NUCLEOTIDE SEQUENCE [LARGE SCALE GENOMIC DNA]</scope>
    <source>
        <strain evidence="4 5">TLK-CK17</strain>
    </source>
</reference>
<evidence type="ECO:0000313" key="5">
    <source>
        <dbReference type="Proteomes" id="UP001430796"/>
    </source>
</evidence>
<gene>
    <name evidence="4" type="ORF">L3V18_02755</name>
</gene>
<feature type="domain" description="Heparan-alpha-glucosaminide N-acetyltransferase catalytic" evidence="3">
    <location>
        <begin position="16"/>
        <end position="163"/>
    </location>
</feature>
<sequence length="407" mass="45085">MPRTGSTCLAATIRPRYEVIDALRGFALAGVAVVNLRWLSLYELMPKSVRSELPTAGFDGAAIAAMSLLADGKFITVFSLLFGLGFSLQLDRPAHDTGVRRYLRRMSALALIGLVHGYFIWWGDILLTYAVVGVLMLPFRHLPDRALLATALAIAVLPPLVAPTVRSWLPQIPAGKEVFAQAWQAFSTPSWMAALHGNIAVANWARLANWALLCFVLSRFLLGYWAGRKGLLQDPWRHRSLLRWLFAGGLAVGLGLMGLSEVQASWRAAHPDLDTRTLKLALRMLARLEPVALGVAYAAGFVLAFCHPRLRRWLVPLAAVGRMALTHYLLQSVAAVALFYAIGAGVGGGHGLAPVLLFWLVLFGLQMAMSHWWLARFRYGPVEWLWRWMTRGQRPSFRRHQPEPVAA</sequence>
<keyword evidence="1" id="KW-0472">Membrane</keyword>
<feature type="transmembrane region" description="Helical" evidence="1">
    <location>
        <begin position="22"/>
        <end position="41"/>
    </location>
</feature>
<reference evidence="5" key="1">
    <citation type="submission" date="2022-01" db="EMBL/GenBank/DDBJ databases">
        <title>Lysobacter chinensis sp. nov., a bacterium isolated from cow dung compost.</title>
        <authorList>
            <person name="Zhou L.Y."/>
        </authorList>
    </citation>
    <scope>NUCLEOTIDE SEQUENCE [LARGE SCALE GENOMIC DNA]</scope>
    <source>
        <strain evidence="5">TLK-CK17</strain>
    </source>
</reference>
<dbReference type="EMBL" id="JAKJPO010000001">
    <property type="protein sequence ID" value="MCF7220713.1"/>
    <property type="molecule type" value="Genomic_DNA"/>
</dbReference>
<feature type="domain" description="DUF418" evidence="2">
    <location>
        <begin position="226"/>
        <end position="392"/>
    </location>
</feature>
<feature type="transmembrane region" description="Helical" evidence="1">
    <location>
        <begin position="280"/>
        <end position="306"/>
    </location>
</feature>